<dbReference type="AlphaFoldDB" id="A0A9W6DES7"/>
<organism evidence="1 2">
    <name type="scientific">Vallitalea longa</name>
    <dbReference type="NCBI Taxonomy" id="2936439"/>
    <lineage>
        <taxon>Bacteria</taxon>
        <taxon>Bacillati</taxon>
        <taxon>Bacillota</taxon>
        <taxon>Clostridia</taxon>
        <taxon>Lachnospirales</taxon>
        <taxon>Vallitaleaceae</taxon>
        <taxon>Vallitalea</taxon>
    </lineage>
</organism>
<protein>
    <submittedName>
        <fullName evidence="1">Uncharacterized protein</fullName>
    </submittedName>
</protein>
<proteinExistence type="predicted"/>
<accession>A0A9W6DES7</accession>
<evidence type="ECO:0000313" key="1">
    <source>
        <dbReference type="EMBL" id="GKX29835.1"/>
    </source>
</evidence>
<evidence type="ECO:0000313" key="2">
    <source>
        <dbReference type="Proteomes" id="UP001144256"/>
    </source>
</evidence>
<dbReference type="EMBL" id="BRLB01000006">
    <property type="protein sequence ID" value="GKX29835.1"/>
    <property type="molecule type" value="Genomic_DNA"/>
</dbReference>
<sequence length="589" mass="69749">MRKIFSVLLISIIILTGSSRNVYCFQINNSKDDMKNQQTNDNFADNKATMAHMEITKSRVDLDKDGVEEIIKVVLNEGKDIGDNKYSGKLSIQIINDDRVIDEISLGASINDNLIISKDFKILTKDYTNDDILDFNIGYQVDDDEYYNYEFFTYKNKKIVRLMFNEEPYISSYFNNCSNDFPMKNDCFSSFNRGRDFYVYNKYKWDRDRFILVNTTTKSIDYKKVDSSSIENKIKQISNKIENDITEKNILKLAYKQYSWLLDNYKYVDAYLFMNEYVSYEEDDLITIIYNRINQLILMNQWFGGIGINNVMSLSKQEFMKYIDNYNSENEKKYNYKEYKLEIDNKKYSLLVGNCKYNIYILLYDDKGTYLDGYSWLNRSDSEININYMSKQQCFSVKPICKGYGTGISQFGEDWYEIYNNKLIRSYEFLTYGYCSPPQSMGYTQEYELIKENYNNITGNYSLKYLLSIGCSLDEEIVGIEKTINYQCDTINRCFNKISSNNTQYEELFSDDIGEKILEQKNDLIEKIINVEYEDKECNMETITVFLSYLEKSQTRDRLLQKAKKWYIDHEDAQKEYFLQIIDDALVRG</sequence>
<gene>
    <name evidence="1" type="ORF">SH1V18_23150</name>
</gene>
<dbReference type="RefSeq" id="WP_281815531.1">
    <property type="nucleotide sequence ID" value="NZ_BRLB01000006.1"/>
</dbReference>
<name>A0A9W6DES7_9FIRM</name>
<comment type="caution">
    <text evidence="1">The sequence shown here is derived from an EMBL/GenBank/DDBJ whole genome shotgun (WGS) entry which is preliminary data.</text>
</comment>
<dbReference type="Proteomes" id="UP001144256">
    <property type="component" value="Unassembled WGS sequence"/>
</dbReference>
<keyword evidence="2" id="KW-1185">Reference proteome</keyword>
<reference evidence="1" key="1">
    <citation type="submission" date="2022-06" db="EMBL/GenBank/DDBJ databases">
        <title>Vallitalea longa sp. nov., an anaerobic bacterium isolated from marine sediment.</title>
        <authorList>
            <person name="Hirano S."/>
            <person name="Terahara T."/>
            <person name="Mori K."/>
            <person name="Hamada M."/>
            <person name="Matsumoto R."/>
            <person name="Kobayashi T."/>
        </authorList>
    </citation>
    <scope>NUCLEOTIDE SEQUENCE</scope>
    <source>
        <strain evidence="1">SH18-1</strain>
    </source>
</reference>